<organism evidence="2 3">
    <name type="scientific">Penicillium steckii</name>
    <dbReference type="NCBI Taxonomy" id="303698"/>
    <lineage>
        <taxon>Eukaryota</taxon>
        <taxon>Fungi</taxon>
        <taxon>Dikarya</taxon>
        <taxon>Ascomycota</taxon>
        <taxon>Pezizomycotina</taxon>
        <taxon>Eurotiomycetes</taxon>
        <taxon>Eurotiomycetidae</taxon>
        <taxon>Eurotiales</taxon>
        <taxon>Aspergillaceae</taxon>
        <taxon>Penicillium</taxon>
    </lineage>
</organism>
<dbReference type="EMBL" id="MLKD01000001">
    <property type="protein sequence ID" value="OQE31272.1"/>
    <property type="molecule type" value="Genomic_DNA"/>
</dbReference>
<keyword evidence="3" id="KW-1185">Reference proteome</keyword>
<evidence type="ECO:0000313" key="2">
    <source>
        <dbReference type="EMBL" id="OQE31272.1"/>
    </source>
</evidence>
<evidence type="ECO:0008006" key="4">
    <source>
        <dbReference type="Google" id="ProtNLM"/>
    </source>
</evidence>
<feature type="compositionally biased region" description="Polar residues" evidence="1">
    <location>
        <begin position="207"/>
        <end position="224"/>
    </location>
</feature>
<protein>
    <recommendedName>
        <fullName evidence="4">Transcription factor domain-containing protein</fullName>
    </recommendedName>
</protein>
<name>A0A1V6TY69_9EURO</name>
<proteinExistence type="predicted"/>
<accession>A0A1V6TY69</accession>
<evidence type="ECO:0000256" key="1">
    <source>
        <dbReference type="SAM" id="MobiDB-lite"/>
    </source>
</evidence>
<dbReference type="STRING" id="303698.A0A1V6TY69"/>
<dbReference type="AlphaFoldDB" id="A0A1V6TY69"/>
<comment type="caution">
    <text evidence="2">The sequence shown here is derived from an EMBL/GenBank/DDBJ whole genome shotgun (WGS) entry which is preliminary data.</text>
</comment>
<dbReference type="OrthoDB" id="10261408at2759"/>
<sequence length="241" mass="27447">MEEEPCVLVQSMVMMGLFIKGDQKYRDTAMAFHENLMTAIEDQRSEWYVPETTSRLSNEASWPMATFQGILLQIIFALFIAERETTFDLNCRYHISAPAYRLLAELVETCRQLGLFCYPNMLRKHHPSAPLALVWVSVEEIKRFGLALYKVCRSCASGVSSDKPTISSHSNSSKSELLTLADLEFCLPDSDELWNTPPGQQPKLNRGSASQLELRNNQDPDNWISRTSRQLTDASISFDWI</sequence>
<evidence type="ECO:0000313" key="3">
    <source>
        <dbReference type="Proteomes" id="UP000191285"/>
    </source>
</evidence>
<gene>
    <name evidence="2" type="ORF">PENSTE_c001G06881</name>
</gene>
<reference evidence="3" key="1">
    <citation type="journal article" date="2017" name="Nat. Microbiol.">
        <title>Global analysis of biosynthetic gene clusters reveals vast potential of secondary metabolite production in Penicillium species.</title>
        <authorList>
            <person name="Nielsen J.C."/>
            <person name="Grijseels S."/>
            <person name="Prigent S."/>
            <person name="Ji B."/>
            <person name="Dainat J."/>
            <person name="Nielsen K.F."/>
            <person name="Frisvad J.C."/>
            <person name="Workman M."/>
            <person name="Nielsen J."/>
        </authorList>
    </citation>
    <scope>NUCLEOTIDE SEQUENCE [LARGE SCALE GENOMIC DNA]</scope>
    <source>
        <strain evidence="3">IBT 24891</strain>
    </source>
</reference>
<dbReference type="Proteomes" id="UP000191285">
    <property type="component" value="Unassembled WGS sequence"/>
</dbReference>
<feature type="region of interest" description="Disordered" evidence="1">
    <location>
        <begin position="196"/>
        <end position="224"/>
    </location>
</feature>